<protein>
    <recommendedName>
        <fullName evidence="4">Transposase</fullName>
    </recommendedName>
</protein>
<dbReference type="PANTHER" id="PTHR33053">
    <property type="entry name" value="PROTEIN, PUTATIVE-RELATED"/>
    <property type="match status" value="1"/>
</dbReference>
<proteinExistence type="predicted"/>
<gene>
    <name evidence="2" type="ORF">LPLAT_LOCUS5165</name>
</gene>
<name>A0AAV2MW56_9HYME</name>
<evidence type="ECO:0000313" key="3">
    <source>
        <dbReference type="Proteomes" id="UP001497644"/>
    </source>
</evidence>
<organism evidence="2 3">
    <name type="scientific">Lasius platythorax</name>
    <dbReference type="NCBI Taxonomy" id="488582"/>
    <lineage>
        <taxon>Eukaryota</taxon>
        <taxon>Metazoa</taxon>
        <taxon>Ecdysozoa</taxon>
        <taxon>Arthropoda</taxon>
        <taxon>Hexapoda</taxon>
        <taxon>Insecta</taxon>
        <taxon>Pterygota</taxon>
        <taxon>Neoptera</taxon>
        <taxon>Endopterygota</taxon>
        <taxon>Hymenoptera</taxon>
        <taxon>Apocrita</taxon>
        <taxon>Aculeata</taxon>
        <taxon>Formicoidea</taxon>
        <taxon>Formicidae</taxon>
        <taxon>Formicinae</taxon>
        <taxon>Lasius</taxon>
        <taxon>Lasius</taxon>
    </lineage>
</organism>
<feature type="compositionally biased region" description="Acidic residues" evidence="1">
    <location>
        <begin position="93"/>
        <end position="106"/>
    </location>
</feature>
<accession>A0AAV2MW56</accession>
<comment type="caution">
    <text evidence="2">The sequence shown here is derived from an EMBL/GenBank/DDBJ whole genome shotgun (WGS) entry which is preliminary data.</text>
</comment>
<evidence type="ECO:0000313" key="2">
    <source>
        <dbReference type="EMBL" id="CAL1671738.1"/>
    </source>
</evidence>
<keyword evidence="3" id="KW-1185">Reference proteome</keyword>
<evidence type="ECO:0000256" key="1">
    <source>
        <dbReference type="SAM" id="MobiDB-lite"/>
    </source>
</evidence>
<feature type="compositionally biased region" description="Acidic residues" evidence="1">
    <location>
        <begin position="72"/>
        <end position="83"/>
    </location>
</feature>
<dbReference type="AlphaFoldDB" id="A0AAV2MW56"/>
<dbReference type="EMBL" id="CAXIPU020000424">
    <property type="protein sequence ID" value="CAL1671738.1"/>
    <property type="molecule type" value="Genomic_DNA"/>
</dbReference>
<dbReference type="Proteomes" id="UP001497644">
    <property type="component" value="Unassembled WGS sequence"/>
</dbReference>
<sequence>MNRREKIRKRVQKHRLIKSALNSILQSDDSYVGNLDQVSNIASTSRIYRDSSTVNDSIHIDAIPLQLINEDETEDENENDNEDENQHHNFSESSEDDNSNMAEDDSEIEEIRNWAITYNIPLAHIDVLLNILRKRLLPQLPKCSKTFLESSKAEYTVKAMRGANDHIGEFVYLGIEKGLKNCVDPNAHRDNIISLQMNVDGASPYKSSTIQLWPILCKILHEPDIYFPFPVAIYCGDSKPSDTNYLENSNKKNITLAIHHYYGYNHQSI</sequence>
<evidence type="ECO:0008006" key="4">
    <source>
        <dbReference type="Google" id="ProtNLM"/>
    </source>
</evidence>
<feature type="region of interest" description="Disordered" evidence="1">
    <location>
        <begin position="72"/>
        <end position="106"/>
    </location>
</feature>
<reference evidence="2" key="1">
    <citation type="submission" date="2024-04" db="EMBL/GenBank/DDBJ databases">
        <authorList>
            <consortium name="Molecular Ecology Group"/>
        </authorList>
    </citation>
    <scope>NUCLEOTIDE SEQUENCE</scope>
</reference>